<proteinExistence type="predicted"/>
<comment type="caution">
    <text evidence="1">The sequence shown here is derived from an EMBL/GenBank/DDBJ whole genome shotgun (WGS) entry which is preliminary data.</text>
</comment>
<evidence type="ECO:0000313" key="1">
    <source>
        <dbReference type="EMBL" id="CAF5012198.1"/>
    </source>
</evidence>
<dbReference type="EMBL" id="CAJOBJ010211452">
    <property type="protein sequence ID" value="CAF5012198.1"/>
    <property type="molecule type" value="Genomic_DNA"/>
</dbReference>
<organism evidence="1 2">
    <name type="scientific">Rotaria magnacalcarata</name>
    <dbReference type="NCBI Taxonomy" id="392030"/>
    <lineage>
        <taxon>Eukaryota</taxon>
        <taxon>Metazoa</taxon>
        <taxon>Spiralia</taxon>
        <taxon>Gnathifera</taxon>
        <taxon>Rotifera</taxon>
        <taxon>Eurotatoria</taxon>
        <taxon>Bdelloidea</taxon>
        <taxon>Philodinida</taxon>
        <taxon>Philodinidae</taxon>
        <taxon>Rotaria</taxon>
    </lineage>
</organism>
<gene>
    <name evidence="1" type="ORF">GIL414_LOCUS57946</name>
</gene>
<accession>A0A8S3DWT8</accession>
<name>A0A8S3DWT8_9BILA</name>
<dbReference type="AlphaFoldDB" id="A0A8S3DWT8"/>
<feature type="non-terminal residue" evidence="1">
    <location>
        <position position="60"/>
    </location>
</feature>
<evidence type="ECO:0000313" key="2">
    <source>
        <dbReference type="Proteomes" id="UP000681720"/>
    </source>
</evidence>
<protein>
    <submittedName>
        <fullName evidence="1">Uncharacterized protein</fullName>
    </submittedName>
</protein>
<sequence length="60" mass="6958">MNVVYGNKYVYKSTLDSQIGNRVIMVTCDDPRLTKSHLPFILQDEVNTEQHDEIVLHSHD</sequence>
<reference evidence="1" key="1">
    <citation type="submission" date="2021-02" db="EMBL/GenBank/DDBJ databases">
        <authorList>
            <person name="Nowell W R."/>
        </authorList>
    </citation>
    <scope>NUCLEOTIDE SEQUENCE</scope>
</reference>
<dbReference type="Proteomes" id="UP000681720">
    <property type="component" value="Unassembled WGS sequence"/>
</dbReference>